<sequence length="474" mass="47478">MNISFSLPTTIDATGILQGLSGENAAKTGESEGSDGFAELLSNLAAIVPAATLVAPAQDGRQEDGLSGGKNLPVALQALPDDGVGEPANRTPEAELSAVLALLQGLGPVAQLPVPSPANSNPVASKVLAPVQTPTAHLLEPVPNANPSAIRSLSTAPASSLDAALSSIGEGVDAASARKGGELKVRITAAARPVEAGVALPIHPVIAEAARGERPAAAIDGAPLANATLATKQVPASTEARGSAATVAVSSQTSTGDTASDADRQPSDDAGTPERSAAAPRAANNVDTPKPTGPAFAAQIEDAAPALRPVASTPRPIATDPFADVERVVEHLMAARQTDLSKPAAIAVAHREFGALTVTFAPAADGMNVEIAAETNESQRALAAAMAQDRGTVRAQDTAPQSAAQQNQTAPHAQDRSASGSQSGAGFAQGHGSHQSQGDNPRSQNSDQRGRHGGTATPGNPNTARPSSDDALYA</sequence>
<protein>
    <recommendedName>
        <fullName evidence="4">Flagellar hook-length control protein-like C-terminal domain-containing protein</fullName>
    </recommendedName>
</protein>
<feature type="compositionally biased region" description="Polar residues" evidence="1">
    <location>
        <begin position="436"/>
        <end position="447"/>
    </location>
</feature>
<dbReference type="RefSeq" id="WP_265558920.1">
    <property type="nucleotide sequence ID" value="NZ_CP092471.1"/>
</dbReference>
<feature type="region of interest" description="Disordered" evidence="1">
    <location>
        <begin position="386"/>
        <end position="474"/>
    </location>
</feature>
<evidence type="ECO:0008006" key="4">
    <source>
        <dbReference type="Google" id="ProtNLM"/>
    </source>
</evidence>
<dbReference type="EMBL" id="CP092471">
    <property type="protein sequence ID" value="UVI39502.1"/>
    <property type="molecule type" value="Genomic_DNA"/>
</dbReference>
<feature type="compositionally biased region" description="Polar residues" evidence="1">
    <location>
        <begin position="457"/>
        <end position="466"/>
    </location>
</feature>
<organism evidence="2 3">
    <name type="scientific">Qipengyuania spongiae</name>
    <dbReference type="NCBI Taxonomy" id="2909673"/>
    <lineage>
        <taxon>Bacteria</taxon>
        <taxon>Pseudomonadati</taxon>
        <taxon>Pseudomonadota</taxon>
        <taxon>Alphaproteobacteria</taxon>
        <taxon>Sphingomonadales</taxon>
        <taxon>Erythrobacteraceae</taxon>
        <taxon>Qipengyuania</taxon>
    </lineage>
</organism>
<gene>
    <name evidence="2" type="ORF">L1F33_00630</name>
</gene>
<evidence type="ECO:0000256" key="1">
    <source>
        <dbReference type="SAM" id="MobiDB-lite"/>
    </source>
</evidence>
<feature type="compositionally biased region" description="Low complexity" evidence="1">
    <location>
        <begin position="417"/>
        <end position="435"/>
    </location>
</feature>
<reference evidence="2" key="1">
    <citation type="submission" date="2022-02" db="EMBL/GenBank/DDBJ databases">
        <title>Qipengyuania spongiae sp. nov., isolated from marine sponge.</title>
        <authorList>
            <person name="Li Z."/>
            <person name="Zhang M."/>
        </authorList>
    </citation>
    <scope>NUCLEOTIDE SEQUENCE</scope>
    <source>
        <strain evidence="2">PHS-Z21</strain>
    </source>
</reference>
<feature type="region of interest" description="Disordered" evidence="1">
    <location>
        <begin position="59"/>
        <end position="90"/>
    </location>
</feature>
<accession>A0ABY5SYA0</accession>
<evidence type="ECO:0000313" key="2">
    <source>
        <dbReference type="EMBL" id="UVI39502.1"/>
    </source>
</evidence>
<dbReference type="Proteomes" id="UP001065265">
    <property type="component" value="Chromosome"/>
</dbReference>
<evidence type="ECO:0000313" key="3">
    <source>
        <dbReference type="Proteomes" id="UP001065265"/>
    </source>
</evidence>
<feature type="compositionally biased region" description="Polar residues" evidence="1">
    <location>
        <begin position="398"/>
        <end position="411"/>
    </location>
</feature>
<feature type="compositionally biased region" description="Low complexity" evidence="1">
    <location>
        <begin position="243"/>
        <end position="255"/>
    </location>
</feature>
<proteinExistence type="predicted"/>
<feature type="region of interest" description="Disordered" evidence="1">
    <location>
        <begin position="235"/>
        <end position="295"/>
    </location>
</feature>
<name>A0ABY5SYA0_9SPHN</name>
<keyword evidence="3" id="KW-1185">Reference proteome</keyword>